<dbReference type="STRING" id="454136.NIES2119_18970"/>
<protein>
    <submittedName>
        <fullName evidence="1">Uncharacterized protein</fullName>
    </submittedName>
</protein>
<gene>
    <name evidence="1" type="ORF">NIES2119_18970</name>
</gene>
<proteinExistence type="predicted"/>
<reference evidence="1 2" key="1">
    <citation type="submission" date="2016-11" db="EMBL/GenBank/DDBJ databases">
        <title>Draft Genome Sequences of Nine Cyanobacterial Strains from Diverse Habitats.</title>
        <authorList>
            <person name="Zhu T."/>
            <person name="Hou S."/>
            <person name="Lu X."/>
            <person name="Hess W.R."/>
        </authorList>
    </citation>
    <scope>NUCLEOTIDE SEQUENCE [LARGE SCALE GENOMIC DNA]</scope>
    <source>
        <strain evidence="1 2">IAM M-71</strain>
    </source>
</reference>
<dbReference type="OrthoDB" id="573945at2"/>
<evidence type="ECO:0000313" key="2">
    <source>
        <dbReference type="Proteomes" id="UP000185860"/>
    </source>
</evidence>
<dbReference type="Proteomes" id="UP000185860">
    <property type="component" value="Unassembled WGS sequence"/>
</dbReference>
<name>A0A1U7IFR9_9CYAN</name>
<organism evidence="1 2">
    <name type="scientific">[Phormidium ambiguum] IAM M-71</name>
    <dbReference type="NCBI Taxonomy" id="454136"/>
    <lineage>
        <taxon>Bacteria</taxon>
        <taxon>Bacillati</taxon>
        <taxon>Cyanobacteriota</taxon>
        <taxon>Cyanophyceae</taxon>
        <taxon>Oscillatoriophycideae</taxon>
        <taxon>Aerosakkonematales</taxon>
        <taxon>Aerosakkonemataceae</taxon>
        <taxon>Floridanema</taxon>
    </lineage>
</organism>
<sequence length="83" mass="9580">MKLDIYKSEIGKGLPSYSWDWLTESEANQFSQELQPSTWVKLSEPPSSFCFEEALLLCQCSADLWLAWIPDYGEAVLHRSQFC</sequence>
<dbReference type="AlphaFoldDB" id="A0A1U7IFR9"/>
<dbReference type="EMBL" id="MRCE01000019">
    <property type="protein sequence ID" value="OKH35827.1"/>
    <property type="molecule type" value="Genomic_DNA"/>
</dbReference>
<accession>A0A1U7IFR9</accession>
<comment type="caution">
    <text evidence="1">The sequence shown here is derived from an EMBL/GenBank/DDBJ whole genome shotgun (WGS) entry which is preliminary data.</text>
</comment>
<evidence type="ECO:0000313" key="1">
    <source>
        <dbReference type="EMBL" id="OKH35827.1"/>
    </source>
</evidence>